<reference evidence="2 3" key="1">
    <citation type="submission" date="2020-08" db="EMBL/GenBank/DDBJ databases">
        <title>Genomic Encyclopedia of Type Strains, Phase IV (KMG-V): Genome sequencing to study the core and pangenomes of soil and plant-associated prokaryotes.</title>
        <authorList>
            <person name="Whitman W."/>
        </authorList>
    </citation>
    <scope>NUCLEOTIDE SEQUENCE [LARGE SCALE GENOMIC DNA]</scope>
    <source>
        <strain evidence="2 3">M8UP14</strain>
    </source>
</reference>
<dbReference type="AlphaFoldDB" id="A0A7W7ZFM0"/>
<name>A0A7W7ZFM0_9BACT</name>
<evidence type="ECO:0000259" key="1">
    <source>
        <dbReference type="Pfam" id="PF03551"/>
    </source>
</evidence>
<feature type="domain" description="Transcription regulator PadR N-terminal" evidence="1">
    <location>
        <begin position="16"/>
        <end position="89"/>
    </location>
</feature>
<gene>
    <name evidence="2" type="ORF">HDF16_003527</name>
</gene>
<proteinExistence type="predicted"/>
<dbReference type="InterPro" id="IPR052509">
    <property type="entry name" value="Metal_resp_DNA-bind_regulator"/>
</dbReference>
<dbReference type="RefSeq" id="WP_184219067.1">
    <property type="nucleotide sequence ID" value="NZ_JACHIP010000004.1"/>
</dbReference>
<comment type="caution">
    <text evidence="2">The sequence shown here is derived from an EMBL/GenBank/DDBJ whole genome shotgun (WGS) entry which is preliminary data.</text>
</comment>
<accession>A0A7W7ZFM0</accession>
<dbReference type="Gene3D" id="1.10.10.10">
    <property type="entry name" value="Winged helix-like DNA-binding domain superfamily/Winged helix DNA-binding domain"/>
    <property type="match status" value="1"/>
</dbReference>
<sequence>MTRSNELLQGTLDLLILKVLTTGPRHGLAIADRVRQLSDDVLRVNQSALYPALHRLEHQAWITAEWGESENNRRARFYSLTKAGRARLKTEEQSWDRLSAAVHGVLKAV</sequence>
<dbReference type="PANTHER" id="PTHR33169">
    <property type="entry name" value="PADR-FAMILY TRANSCRIPTIONAL REGULATOR"/>
    <property type="match status" value="1"/>
</dbReference>
<dbReference type="Pfam" id="PF03551">
    <property type="entry name" value="PadR"/>
    <property type="match status" value="1"/>
</dbReference>
<evidence type="ECO:0000313" key="2">
    <source>
        <dbReference type="EMBL" id="MBB5058813.1"/>
    </source>
</evidence>
<dbReference type="SUPFAM" id="SSF46785">
    <property type="entry name" value="Winged helix' DNA-binding domain"/>
    <property type="match status" value="1"/>
</dbReference>
<dbReference type="EMBL" id="JACHIP010000004">
    <property type="protein sequence ID" value="MBB5058813.1"/>
    <property type="molecule type" value="Genomic_DNA"/>
</dbReference>
<keyword evidence="3" id="KW-1185">Reference proteome</keyword>
<protein>
    <submittedName>
        <fullName evidence="2">Transcriptional regulator</fullName>
    </submittedName>
</protein>
<dbReference type="InterPro" id="IPR036390">
    <property type="entry name" value="WH_DNA-bd_sf"/>
</dbReference>
<dbReference type="Proteomes" id="UP000540989">
    <property type="component" value="Unassembled WGS sequence"/>
</dbReference>
<dbReference type="NCBIfam" id="TIGR03433">
    <property type="entry name" value="padR_acidobact"/>
    <property type="match status" value="1"/>
</dbReference>
<organism evidence="2 3">
    <name type="scientific">Granulicella aggregans</name>
    <dbReference type="NCBI Taxonomy" id="474949"/>
    <lineage>
        <taxon>Bacteria</taxon>
        <taxon>Pseudomonadati</taxon>
        <taxon>Acidobacteriota</taxon>
        <taxon>Terriglobia</taxon>
        <taxon>Terriglobales</taxon>
        <taxon>Acidobacteriaceae</taxon>
        <taxon>Granulicella</taxon>
    </lineage>
</organism>
<dbReference type="PANTHER" id="PTHR33169:SF14">
    <property type="entry name" value="TRANSCRIPTIONAL REGULATOR RV3488"/>
    <property type="match status" value="1"/>
</dbReference>
<evidence type="ECO:0000313" key="3">
    <source>
        <dbReference type="Proteomes" id="UP000540989"/>
    </source>
</evidence>
<dbReference type="InterPro" id="IPR036388">
    <property type="entry name" value="WH-like_DNA-bd_sf"/>
</dbReference>
<dbReference type="InterPro" id="IPR017799">
    <property type="entry name" value="Tscrpt_reg_PadR_acidobac-type"/>
</dbReference>
<dbReference type="InterPro" id="IPR005149">
    <property type="entry name" value="Tscrpt_reg_PadR_N"/>
</dbReference>